<dbReference type="GO" id="GO:0006284">
    <property type="term" value="P:base-excision repair"/>
    <property type="evidence" value="ECO:0007669"/>
    <property type="project" value="InterPro"/>
</dbReference>
<dbReference type="PROSITE" id="PS51068">
    <property type="entry name" value="FPG_CAT"/>
    <property type="match status" value="1"/>
</dbReference>
<keyword evidence="5" id="KW-0479">Metal-binding</keyword>
<evidence type="ECO:0000256" key="14">
    <source>
        <dbReference type="ARBA" id="ARBA00023295"/>
    </source>
</evidence>
<evidence type="ECO:0000256" key="10">
    <source>
        <dbReference type="ARBA" id="ARBA00023125"/>
    </source>
</evidence>
<dbReference type="InterPro" id="IPR020629">
    <property type="entry name" value="FPG_Glyclase"/>
</dbReference>
<feature type="domain" description="FPG-type" evidence="16">
    <location>
        <begin position="254"/>
        <end position="288"/>
    </location>
</feature>
<dbReference type="Pfam" id="PF01149">
    <property type="entry name" value="Fapy_DNA_glyco"/>
    <property type="match status" value="1"/>
</dbReference>
<dbReference type="PROSITE" id="PS01242">
    <property type="entry name" value="ZF_FPG_1"/>
    <property type="match status" value="1"/>
</dbReference>
<evidence type="ECO:0000256" key="4">
    <source>
        <dbReference type="ARBA" id="ARBA00011245"/>
    </source>
</evidence>
<dbReference type="FunFam" id="1.10.8.50:FF:000003">
    <property type="entry name" value="Formamidopyrimidine-DNA glycosylase"/>
    <property type="match status" value="1"/>
</dbReference>
<evidence type="ECO:0000256" key="9">
    <source>
        <dbReference type="ARBA" id="ARBA00022833"/>
    </source>
</evidence>
<accession>A0A381P315</accession>
<dbReference type="SMART" id="SM01232">
    <property type="entry name" value="H2TH"/>
    <property type="match status" value="1"/>
</dbReference>
<dbReference type="SUPFAM" id="SSF81624">
    <property type="entry name" value="N-terminal domain of MutM-like DNA repair proteins"/>
    <property type="match status" value="1"/>
</dbReference>
<dbReference type="GO" id="GO:0140078">
    <property type="term" value="F:class I DNA-(apurinic or apyrimidinic site) endonuclease activity"/>
    <property type="evidence" value="ECO:0007669"/>
    <property type="project" value="UniProtKB-EC"/>
</dbReference>
<sequence>MTGPPERHVSRRYAATVPELPEVETVRRQLDPLIRGAVVVAGRAHPSAKFASGPDAVGHRFSSVDRRGKYLLLGLEPVTSPTGAPLELVVHLGMTGALHVDPSPPVDPYARAEWELDDGRWLWFRDIRRFGRTVVVLRGDHRLLPTLRDLGPEPFDPALTGASFHRALVGSRRRVKTQLLSQRLVAGVGNIYADEALWRAGINPGTRRVGPERATRLLNHLRDVLAEALDHGGTTLRDYRTPDRSTGSNQHRLDCYGRSGLPCRECGGLLTSRPIDQRTTTWCPTCQAR</sequence>
<evidence type="ECO:0000259" key="16">
    <source>
        <dbReference type="PROSITE" id="PS51066"/>
    </source>
</evidence>
<evidence type="ECO:0000256" key="12">
    <source>
        <dbReference type="ARBA" id="ARBA00023239"/>
    </source>
</evidence>
<dbReference type="GO" id="GO:0034039">
    <property type="term" value="F:8-oxo-7,8-dihydroguanine DNA N-glycosylase activity"/>
    <property type="evidence" value="ECO:0007669"/>
    <property type="project" value="TreeGrafter"/>
</dbReference>
<dbReference type="InterPro" id="IPR015887">
    <property type="entry name" value="DNA_glyclase_Znf_dom_DNA_BS"/>
</dbReference>
<gene>
    <name evidence="18" type="ORF">METZ01_LOCUS13462</name>
</gene>
<dbReference type="NCBIfam" id="NF002211">
    <property type="entry name" value="PRK01103.1"/>
    <property type="match status" value="1"/>
</dbReference>
<reference evidence="18" key="1">
    <citation type="submission" date="2018-05" db="EMBL/GenBank/DDBJ databases">
        <authorList>
            <person name="Lanie J.A."/>
            <person name="Ng W.-L."/>
            <person name="Kazmierczak K.M."/>
            <person name="Andrzejewski T.M."/>
            <person name="Davidsen T.M."/>
            <person name="Wayne K.J."/>
            <person name="Tettelin H."/>
            <person name="Glass J.I."/>
            <person name="Rusch D."/>
            <person name="Podicherti R."/>
            <person name="Tsui H.-C.T."/>
            <person name="Winkler M.E."/>
        </authorList>
    </citation>
    <scope>NUCLEOTIDE SEQUENCE</scope>
</reference>
<keyword evidence="8" id="KW-0378">Hydrolase</keyword>
<keyword evidence="14" id="KW-0326">Glycosidase</keyword>
<dbReference type="InterPro" id="IPR010663">
    <property type="entry name" value="Znf_FPG/IleRS"/>
</dbReference>
<comment type="catalytic activity">
    <reaction evidence="15">
        <text>2'-deoxyribonucleotide-(2'-deoxyribose 5'-phosphate)-2'-deoxyribonucleotide-DNA = a 3'-end 2'-deoxyribonucleotide-(2,3-dehydro-2,3-deoxyribose 5'-phosphate)-DNA + a 5'-end 5'-phospho-2'-deoxyribonucleoside-DNA + H(+)</text>
        <dbReference type="Rhea" id="RHEA:66592"/>
        <dbReference type="Rhea" id="RHEA-COMP:13180"/>
        <dbReference type="Rhea" id="RHEA-COMP:16897"/>
        <dbReference type="Rhea" id="RHEA-COMP:17067"/>
        <dbReference type="ChEBI" id="CHEBI:15378"/>
        <dbReference type="ChEBI" id="CHEBI:136412"/>
        <dbReference type="ChEBI" id="CHEBI:157695"/>
        <dbReference type="ChEBI" id="CHEBI:167181"/>
        <dbReference type="EC" id="4.2.99.18"/>
    </reaction>
</comment>
<feature type="domain" description="Formamidopyrimidine-DNA glycosylase catalytic" evidence="17">
    <location>
        <begin position="18"/>
        <end position="131"/>
    </location>
</feature>
<evidence type="ECO:0000256" key="8">
    <source>
        <dbReference type="ARBA" id="ARBA00022801"/>
    </source>
</evidence>
<evidence type="ECO:0000256" key="1">
    <source>
        <dbReference type="ARBA" id="ARBA00001668"/>
    </source>
</evidence>
<keyword evidence="9" id="KW-0862">Zinc</keyword>
<dbReference type="PROSITE" id="PS51066">
    <property type="entry name" value="ZF_FPG_2"/>
    <property type="match status" value="1"/>
</dbReference>
<dbReference type="InterPro" id="IPR010979">
    <property type="entry name" value="Ribosomal_uS13-like_H2TH"/>
</dbReference>
<evidence type="ECO:0000256" key="5">
    <source>
        <dbReference type="ARBA" id="ARBA00022723"/>
    </source>
</evidence>
<protein>
    <recommendedName>
        <fullName evidence="19">DNA-(apurinic or apyrimidinic site) lyase</fullName>
    </recommendedName>
</protein>
<dbReference type="InterPro" id="IPR000214">
    <property type="entry name" value="Znf_DNA_glyclase/AP_lyase"/>
</dbReference>
<dbReference type="AlphaFoldDB" id="A0A381P315"/>
<dbReference type="Pfam" id="PF06831">
    <property type="entry name" value="H2TH"/>
    <property type="match status" value="1"/>
</dbReference>
<dbReference type="InterPro" id="IPR015886">
    <property type="entry name" value="H2TH_FPG"/>
</dbReference>
<name>A0A381P315_9ZZZZ</name>
<organism evidence="18">
    <name type="scientific">marine metagenome</name>
    <dbReference type="NCBI Taxonomy" id="408172"/>
    <lineage>
        <taxon>unclassified sequences</taxon>
        <taxon>metagenomes</taxon>
        <taxon>ecological metagenomes</taxon>
    </lineage>
</organism>
<evidence type="ECO:0000256" key="2">
    <source>
        <dbReference type="ARBA" id="ARBA00001947"/>
    </source>
</evidence>
<evidence type="ECO:0000313" key="18">
    <source>
        <dbReference type="EMBL" id="SUZ60608.1"/>
    </source>
</evidence>
<dbReference type="GO" id="GO:0003684">
    <property type="term" value="F:damaged DNA binding"/>
    <property type="evidence" value="ECO:0007669"/>
    <property type="project" value="InterPro"/>
</dbReference>
<dbReference type="EMBL" id="UINC01000754">
    <property type="protein sequence ID" value="SUZ60608.1"/>
    <property type="molecule type" value="Genomic_DNA"/>
</dbReference>
<dbReference type="InterPro" id="IPR012319">
    <property type="entry name" value="FPG_cat"/>
</dbReference>
<dbReference type="GO" id="GO:0008270">
    <property type="term" value="F:zinc ion binding"/>
    <property type="evidence" value="ECO:0007669"/>
    <property type="project" value="UniProtKB-KW"/>
</dbReference>
<dbReference type="Gene3D" id="1.10.8.50">
    <property type="match status" value="1"/>
</dbReference>
<keyword evidence="13" id="KW-0511">Multifunctional enzyme</keyword>
<dbReference type="Gene3D" id="3.20.190.10">
    <property type="entry name" value="MutM-like, N-terminal"/>
    <property type="match status" value="1"/>
</dbReference>
<evidence type="ECO:0000256" key="6">
    <source>
        <dbReference type="ARBA" id="ARBA00022763"/>
    </source>
</evidence>
<evidence type="ECO:0000256" key="11">
    <source>
        <dbReference type="ARBA" id="ARBA00023204"/>
    </source>
</evidence>
<dbReference type="SUPFAM" id="SSF46946">
    <property type="entry name" value="S13-like H2TH domain"/>
    <property type="match status" value="1"/>
</dbReference>
<evidence type="ECO:0000256" key="15">
    <source>
        <dbReference type="ARBA" id="ARBA00044632"/>
    </source>
</evidence>
<dbReference type="CDD" id="cd08966">
    <property type="entry name" value="EcFpg-like_N"/>
    <property type="match status" value="1"/>
</dbReference>
<dbReference type="NCBIfam" id="TIGR00577">
    <property type="entry name" value="fpg"/>
    <property type="match status" value="1"/>
</dbReference>
<evidence type="ECO:0000259" key="17">
    <source>
        <dbReference type="PROSITE" id="PS51068"/>
    </source>
</evidence>
<dbReference type="PANTHER" id="PTHR22993:SF9">
    <property type="entry name" value="FORMAMIDOPYRIMIDINE-DNA GLYCOSYLASE"/>
    <property type="match status" value="1"/>
</dbReference>
<dbReference type="PANTHER" id="PTHR22993">
    <property type="entry name" value="FORMAMIDOPYRIMIDINE-DNA GLYCOSYLASE"/>
    <property type="match status" value="1"/>
</dbReference>
<evidence type="ECO:0008006" key="19">
    <source>
        <dbReference type="Google" id="ProtNLM"/>
    </source>
</evidence>
<evidence type="ECO:0000256" key="3">
    <source>
        <dbReference type="ARBA" id="ARBA00009409"/>
    </source>
</evidence>
<comment type="similarity">
    <text evidence="3">Belongs to the FPG family.</text>
</comment>
<keyword evidence="7" id="KW-0863">Zinc-finger</keyword>
<comment type="subunit">
    <text evidence="4">Monomer.</text>
</comment>
<comment type="cofactor">
    <cofactor evidence="2">
        <name>Zn(2+)</name>
        <dbReference type="ChEBI" id="CHEBI:29105"/>
    </cofactor>
</comment>
<dbReference type="InterPro" id="IPR035937">
    <property type="entry name" value="FPG_N"/>
</dbReference>
<proteinExistence type="inferred from homology"/>
<dbReference type="SUPFAM" id="SSF57716">
    <property type="entry name" value="Glucocorticoid receptor-like (DNA-binding domain)"/>
    <property type="match status" value="1"/>
</dbReference>
<keyword evidence="10" id="KW-0238">DNA-binding</keyword>
<keyword evidence="11" id="KW-0234">DNA repair</keyword>
<dbReference type="SMART" id="SM00898">
    <property type="entry name" value="Fapy_DNA_glyco"/>
    <property type="match status" value="1"/>
</dbReference>
<dbReference type="Pfam" id="PF06827">
    <property type="entry name" value="zf-FPG_IleRS"/>
    <property type="match status" value="1"/>
</dbReference>
<keyword evidence="12" id="KW-0456">Lyase</keyword>
<evidence type="ECO:0000256" key="13">
    <source>
        <dbReference type="ARBA" id="ARBA00023268"/>
    </source>
</evidence>
<comment type="catalytic activity">
    <reaction evidence="1">
        <text>Hydrolysis of DNA containing ring-opened 7-methylguanine residues, releasing 2,6-diamino-4-hydroxy-5-(N-methyl)formamidopyrimidine.</text>
        <dbReference type="EC" id="3.2.2.23"/>
    </reaction>
</comment>
<keyword evidence="6" id="KW-0227">DNA damage</keyword>
<evidence type="ECO:0000256" key="7">
    <source>
        <dbReference type="ARBA" id="ARBA00022771"/>
    </source>
</evidence>